<sequence length="299" mass="33377">MAEFAKDDPAWADDACFDGAYTAKRCSVSGIDLYYTDWNPGAANVAILLHGFNVQSHTWDPVASALSRTMRVICPDLRGHGRSGWSRDGYWSAQFATDCAGILQAEGIRECHIVGHSLGVRVAIALAGLRPDLARSLLLSDGGPELANGGVAQSVRLARERAERTGFNDPGEALALYEDMHPEWRPIFRALHVRHQLRPNWVGKLVERADPELAWITRSAGRRDNAMLWALSGQIKAPVKLLWSKPAGFLNDELIAKYRAYMPSLEDVPLECGHYIPREWPEEFCNQAMRFWARQPDPT</sequence>
<organism evidence="2 3">
    <name type="scientific">Sphingomonas chungangi</name>
    <dbReference type="NCBI Taxonomy" id="2683589"/>
    <lineage>
        <taxon>Bacteria</taxon>
        <taxon>Pseudomonadati</taxon>
        <taxon>Pseudomonadota</taxon>
        <taxon>Alphaproteobacteria</taxon>
        <taxon>Sphingomonadales</taxon>
        <taxon>Sphingomonadaceae</taxon>
        <taxon>Sphingomonas</taxon>
    </lineage>
</organism>
<gene>
    <name evidence="2" type="ORF">HZF05_02820</name>
</gene>
<dbReference type="GO" id="GO:0016020">
    <property type="term" value="C:membrane"/>
    <property type="evidence" value="ECO:0007669"/>
    <property type="project" value="TreeGrafter"/>
</dbReference>
<keyword evidence="2" id="KW-0378">Hydrolase</keyword>
<proteinExistence type="predicted"/>
<keyword evidence="3" id="KW-1185">Reference proteome</keyword>
<dbReference type="InterPro" id="IPR050266">
    <property type="entry name" value="AB_hydrolase_sf"/>
</dbReference>
<evidence type="ECO:0000313" key="2">
    <source>
        <dbReference type="EMBL" id="MBA2933022.1"/>
    </source>
</evidence>
<reference evidence="2 3" key="1">
    <citation type="submission" date="2020-07" db="EMBL/GenBank/DDBJ databases">
        <authorList>
            <person name="Sun Q."/>
        </authorList>
    </citation>
    <scope>NUCLEOTIDE SEQUENCE [LARGE SCALE GENOMIC DNA]</scope>
    <source>
        <strain evidence="2 3">CGMCC 1.13654</strain>
    </source>
</reference>
<dbReference type="Pfam" id="PF12697">
    <property type="entry name" value="Abhydrolase_6"/>
    <property type="match status" value="1"/>
</dbReference>
<dbReference type="GO" id="GO:0016787">
    <property type="term" value="F:hydrolase activity"/>
    <property type="evidence" value="ECO:0007669"/>
    <property type="project" value="UniProtKB-KW"/>
</dbReference>
<dbReference type="Gene3D" id="3.40.50.1820">
    <property type="entry name" value="alpha/beta hydrolase"/>
    <property type="match status" value="1"/>
</dbReference>
<name>A0A838L3C1_9SPHN</name>
<dbReference type="Proteomes" id="UP000570166">
    <property type="component" value="Unassembled WGS sequence"/>
</dbReference>
<feature type="domain" description="AB hydrolase-1" evidence="1">
    <location>
        <begin position="47"/>
        <end position="284"/>
    </location>
</feature>
<dbReference type="RefSeq" id="WP_160365082.1">
    <property type="nucleotide sequence ID" value="NZ_JACEIB010000001.1"/>
</dbReference>
<dbReference type="InterPro" id="IPR000073">
    <property type="entry name" value="AB_hydrolase_1"/>
</dbReference>
<dbReference type="EMBL" id="JACEIB010000001">
    <property type="protein sequence ID" value="MBA2933022.1"/>
    <property type="molecule type" value="Genomic_DNA"/>
</dbReference>
<dbReference type="PANTHER" id="PTHR43798">
    <property type="entry name" value="MONOACYLGLYCEROL LIPASE"/>
    <property type="match status" value="1"/>
</dbReference>
<accession>A0A838L3C1</accession>
<evidence type="ECO:0000259" key="1">
    <source>
        <dbReference type="Pfam" id="PF12697"/>
    </source>
</evidence>
<dbReference type="SUPFAM" id="SSF53474">
    <property type="entry name" value="alpha/beta-Hydrolases"/>
    <property type="match status" value="1"/>
</dbReference>
<dbReference type="InterPro" id="IPR029058">
    <property type="entry name" value="AB_hydrolase_fold"/>
</dbReference>
<dbReference type="AlphaFoldDB" id="A0A838L3C1"/>
<dbReference type="PANTHER" id="PTHR43798:SF33">
    <property type="entry name" value="HYDROLASE, PUTATIVE (AFU_ORTHOLOGUE AFUA_2G14860)-RELATED"/>
    <property type="match status" value="1"/>
</dbReference>
<evidence type="ECO:0000313" key="3">
    <source>
        <dbReference type="Proteomes" id="UP000570166"/>
    </source>
</evidence>
<comment type="caution">
    <text evidence="2">The sequence shown here is derived from an EMBL/GenBank/DDBJ whole genome shotgun (WGS) entry which is preliminary data.</text>
</comment>
<protein>
    <submittedName>
        <fullName evidence="2">Alpha/beta hydrolase</fullName>
    </submittedName>
</protein>